<dbReference type="Proteomes" id="UP000002892">
    <property type="component" value="Chromosome"/>
</dbReference>
<protein>
    <recommendedName>
        <fullName evidence="3">Divergent polysaccharide deacetylase</fullName>
    </recommendedName>
</protein>
<dbReference type="Gene3D" id="3.20.20.370">
    <property type="entry name" value="Glycoside hydrolase/deacetylase"/>
    <property type="match status" value="1"/>
</dbReference>
<dbReference type="EMBL" id="CP003639">
    <property type="protein sequence ID" value="AFM41774.1"/>
    <property type="molecule type" value="Genomic_DNA"/>
</dbReference>
<accession>I4D7K0</accession>
<reference evidence="1 2" key="1">
    <citation type="journal article" date="2012" name="J. Bacteriol.">
        <title>Complete genome sequences of Desulfosporosinus orientis DSM765T, Desulfosporosinus youngiae DSM17734T, Desulfosporosinus meridiei DSM13257T, and Desulfosporosinus acidiphilus DSM22704T.</title>
        <authorList>
            <person name="Pester M."/>
            <person name="Brambilla E."/>
            <person name="Alazard D."/>
            <person name="Rattei T."/>
            <person name="Weinmaier T."/>
            <person name="Han J."/>
            <person name="Lucas S."/>
            <person name="Lapidus A."/>
            <person name="Cheng J.F."/>
            <person name="Goodwin L."/>
            <person name="Pitluck S."/>
            <person name="Peters L."/>
            <person name="Ovchinnikova G."/>
            <person name="Teshima H."/>
            <person name="Detter J.C."/>
            <person name="Han C.S."/>
            <person name="Tapia R."/>
            <person name="Land M.L."/>
            <person name="Hauser L."/>
            <person name="Kyrpides N.C."/>
            <person name="Ivanova N.N."/>
            <person name="Pagani I."/>
            <person name="Huntmann M."/>
            <person name="Wei C.L."/>
            <person name="Davenport K.W."/>
            <person name="Daligault H."/>
            <person name="Chain P.S."/>
            <person name="Chen A."/>
            <person name="Mavromatis K."/>
            <person name="Markowitz V."/>
            <person name="Szeto E."/>
            <person name="Mikhailova N."/>
            <person name="Pati A."/>
            <person name="Wagner M."/>
            <person name="Woyke T."/>
            <person name="Ollivier B."/>
            <person name="Klenk H.P."/>
            <person name="Spring S."/>
            <person name="Loy A."/>
        </authorList>
    </citation>
    <scope>NUCLEOTIDE SEQUENCE [LARGE SCALE GENOMIC DNA]</scope>
    <source>
        <strain evidence="2">DSM 22704 / JCM 16185 / SJ4</strain>
    </source>
</reference>
<evidence type="ECO:0000313" key="1">
    <source>
        <dbReference type="EMBL" id="AFM41774.1"/>
    </source>
</evidence>
<dbReference type="RefSeq" id="WP_014827767.1">
    <property type="nucleotide sequence ID" value="NC_018068.1"/>
</dbReference>
<dbReference type="PANTHER" id="PTHR30105:SF2">
    <property type="entry name" value="DIVERGENT POLYSACCHARIDE DEACETYLASE SUPERFAMILY"/>
    <property type="match status" value="1"/>
</dbReference>
<dbReference type="OrthoDB" id="9784811at2"/>
<dbReference type="STRING" id="646529.Desaci_2860"/>
<dbReference type="Pfam" id="PF04748">
    <property type="entry name" value="Polysacc_deac_2"/>
    <property type="match status" value="1"/>
</dbReference>
<dbReference type="InterPro" id="IPR006837">
    <property type="entry name" value="Divergent_DAC"/>
</dbReference>
<sequence length="275" mass="29708">MDHHKKILIIRRPISLISALIITLLAGLGLARIAGPVISSMSSQPDSREIAIVIDDFGIDNPGTKQMLELGIPLTAAIMPNLLYTKQEAELIHNLGYEIIIHMPVEAKTGRPEWLGPGALTTNLSSQELRTRLEESFRQIPYAVGISNHMGSKGTENPKIVATLIAMAKDHHLFVLDSKTTESTILAREANNAGVISGTRDVFLDNSSDLNSIKKQIRLLISKAKTSGKAIGIGHVGPQGPNTARAIKEMLPEIKAQGIEIVSLSKLLKSQAKSP</sequence>
<dbReference type="eggNOG" id="COG2861">
    <property type="taxonomic scope" value="Bacteria"/>
</dbReference>
<dbReference type="HOGENOM" id="CLU_041643_2_1_9"/>
<dbReference type="GO" id="GO:0005975">
    <property type="term" value="P:carbohydrate metabolic process"/>
    <property type="evidence" value="ECO:0007669"/>
    <property type="project" value="InterPro"/>
</dbReference>
<dbReference type="CDD" id="cd10936">
    <property type="entry name" value="CE4_DAC2"/>
    <property type="match status" value="1"/>
</dbReference>
<gene>
    <name evidence="1" type="ordered locus">Desaci_2860</name>
</gene>
<dbReference type="InterPro" id="IPR011330">
    <property type="entry name" value="Glyco_hydro/deAcase_b/a-brl"/>
</dbReference>
<keyword evidence="2" id="KW-1185">Reference proteome</keyword>
<evidence type="ECO:0008006" key="3">
    <source>
        <dbReference type="Google" id="ProtNLM"/>
    </source>
</evidence>
<organism evidence="1 2">
    <name type="scientific">Desulfosporosinus acidiphilus (strain DSM 22704 / JCM 16185 / SJ4)</name>
    <dbReference type="NCBI Taxonomy" id="646529"/>
    <lineage>
        <taxon>Bacteria</taxon>
        <taxon>Bacillati</taxon>
        <taxon>Bacillota</taxon>
        <taxon>Clostridia</taxon>
        <taxon>Eubacteriales</taxon>
        <taxon>Desulfitobacteriaceae</taxon>
        <taxon>Desulfosporosinus</taxon>
    </lineage>
</organism>
<proteinExistence type="predicted"/>
<name>I4D7K0_DESAJ</name>
<dbReference type="PANTHER" id="PTHR30105">
    <property type="entry name" value="UNCHARACTERIZED YIBQ-RELATED"/>
    <property type="match status" value="1"/>
</dbReference>
<evidence type="ECO:0000313" key="2">
    <source>
        <dbReference type="Proteomes" id="UP000002892"/>
    </source>
</evidence>
<dbReference type="KEGG" id="dai:Desaci_2860"/>
<dbReference type="AlphaFoldDB" id="I4D7K0"/>
<dbReference type="SUPFAM" id="SSF88713">
    <property type="entry name" value="Glycoside hydrolase/deacetylase"/>
    <property type="match status" value="1"/>
</dbReference>